<dbReference type="KEGG" id="epi:Q3V30_22105"/>
<accession>A0AA50DPR7</accession>
<dbReference type="EMBL" id="CP132354">
    <property type="protein sequence ID" value="WLS81152.1"/>
    <property type="molecule type" value="Genomic_DNA"/>
</dbReference>
<sequence>MKQSPPPYAPFTKSKCPDWRCPSCLNQSLRIIRDTFKSYKTAKTRDFDDPDDFHPDKVKFVFSCILECDRDECAEKVSVSGEGYREWAKEDEDVGFRELYIARSFRGQFGYRKLLYVKVVFLYV</sequence>
<name>A0AA50DPR7_9GAMM</name>
<keyword evidence="1" id="KW-0614">Plasmid</keyword>
<organism evidence="1 2">
    <name type="scientific">Erwinia pyri</name>
    <dbReference type="NCBI Taxonomy" id="3062598"/>
    <lineage>
        <taxon>Bacteria</taxon>
        <taxon>Pseudomonadati</taxon>
        <taxon>Pseudomonadota</taxon>
        <taxon>Gammaproteobacteria</taxon>
        <taxon>Enterobacterales</taxon>
        <taxon>Erwiniaceae</taxon>
        <taxon>Erwinia</taxon>
    </lineage>
</organism>
<reference evidence="1 2" key="1">
    <citation type="submission" date="2023-07" db="EMBL/GenBank/DDBJ databases">
        <title>Pathogenic bacteria of pear tree diseases.</title>
        <authorList>
            <person name="Zhang Z."/>
            <person name="He L."/>
            <person name="Huang R."/>
        </authorList>
    </citation>
    <scope>NUCLEOTIDE SEQUENCE [LARGE SCALE GENOMIC DNA]</scope>
    <source>
        <strain evidence="1 2">DE2</strain>
        <plasmid evidence="1 2">unnamed1</plasmid>
    </source>
</reference>
<proteinExistence type="predicted"/>
<dbReference type="Proteomes" id="UP001228139">
    <property type="component" value="Plasmid unnamed1"/>
</dbReference>
<gene>
    <name evidence="1" type="ORF">Q3V30_22105</name>
</gene>
<dbReference type="AlphaFoldDB" id="A0AA50DPR7"/>
<evidence type="ECO:0000313" key="1">
    <source>
        <dbReference type="EMBL" id="WLS81152.1"/>
    </source>
</evidence>
<protein>
    <submittedName>
        <fullName evidence="1">Uncharacterized protein</fullName>
    </submittedName>
</protein>
<dbReference type="RefSeq" id="WP_306213434.1">
    <property type="nucleotide sequence ID" value="NZ_CP132354.1"/>
</dbReference>
<geneLocation type="plasmid" evidence="1 2">
    <name>unnamed1</name>
</geneLocation>
<evidence type="ECO:0000313" key="2">
    <source>
        <dbReference type="Proteomes" id="UP001228139"/>
    </source>
</evidence>
<keyword evidence="2" id="KW-1185">Reference proteome</keyword>